<dbReference type="GO" id="GO:0045087">
    <property type="term" value="P:innate immune response"/>
    <property type="evidence" value="ECO:0007669"/>
    <property type="project" value="TreeGrafter"/>
</dbReference>
<keyword evidence="6" id="KW-1185">Reference proteome</keyword>
<dbReference type="GO" id="GO:0008083">
    <property type="term" value="F:growth factor activity"/>
    <property type="evidence" value="ECO:0007669"/>
    <property type="project" value="TreeGrafter"/>
</dbReference>
<dbReference type="AlphaFoldDB" id="A0A8S4RX99"/>
<gene>
    <name evidence="5" type="primary">jg16228</name>
    <name evidence="5" type="ORF">PAEG_LOCUS18226</name>
</gene>
<reference evidence="5" key="1">
    <citation type="submission" date="2022-03" db="EMBL/GenBank/DDBJ databases">
        <authorList>
            <person name="Lindestad O."/>
        </authorList>
    </citation>
    <scope>NUCLEOTIDE SEQUENCE</scope>
</reference>
<dbReference type="InterPro" id="IPR052444">
    <property type="entry name" value="Spz/Toll_ligand-like"/>
</dbReference>
<keyword evidence="1" id="KW-0732">Signal</keyword>
<keyword evidence="2" id="KW-1015">Disulfide bond</keyword>
<dbReference type="GO" id="GO:0005121">
    <property type="term" value="F:Toll binding"/>
    <property type="evidence" value="ECO:0007669"/>
    <property type="project" value="TreeGrafter"/>
</dbReference>
<accession>A0A8S4RX99</accession>
<dbReference type="PANTHER" id="PTHR23199">
    <property type="entry name" value="NEUROTROPHIN 1-RELATED"/>
    <property type="match status" value="1"/>
</dbReference>
<feature type="domain" description="Spaetzle" evidence="4">
    <location>
        <begin position="113"/>
        <end position="211"/>
    </location>
</feature>
<evidence type="ECO:0000259" key="4">
    <source>
        <dbReference type="Pfam" id="PF16077"/>
    </source>
</evidence>
<organism evidence="5 6">
    <name type="scientific">Pararge aegeria aegeria</name>
    <dbReference type="NCBI Taxonomy" id="348720"/>
    <lineage>
        <taxon>Eukaryota</taxon>
        <taxon>Metazoa</taxon>
        <taxon>Ecdysozoa</taxon>
        <taxon>Arthropoda</taxon>
        <taxon>Hexapoda</taxon>
        <taxon>Insecta</taxon>
        <taxon>Pterygota</taxon>
        <taxon>Neoptera</taxon>
        <taxon>Endopterygota</taxon>
        <taxon>Lepidoptera</taxon>
        <taxon>Glossata</taxon>
        <taxon>Ditrysia</taxon>
        <taxon>Papilionoidea</taxon>
        <taxon>Nymphalidae</taxon>
        <taxon>Satyrinae</taxon>
        <taxon>Satyrini</taxon>
        <taxon>Parargina</taxon>
        <taxon>Pararge</taxon>
    </lineage>
</organism>
<dbReference type="GO" id="GO:0021556">
    <property type="term" value="P:central nervous system formation"/>
    <property type="evidence" value="ECO:0007669"/>
    <property type="project" value="TreeGrafter"/>
</dbReference>
<evidence type="ECO:0000256" key="1">
    <source>
        <dbReference type="ARBA" id="ARBA00022729"/>
    </source>
</evidence>
<protein>
    <submittedName>
        <fullName evidence="5">Jg16228 protein</fullName>
    </submittedName>
</protein>
<dbReference type="EMBL" id="CAKXAJ010025590">
    <property type="protein sequence ID" value="CAH2241837.1"/>
    <property type="molecule type" value="Genomic_DNA"/>
</dbReference>
<dbReference type="SUPFAM" id="SSF57501">
    <property type="entry name" value="Cystine-knot cytokines"/>
    <property type="match status" value="1"/>
</dbReference>
<sequence length="215" mass="24886">MAGKFNYLTLQSKCVVIVIAFTSQFASVNSRYYVPTEDEPKALLSWNADKFPVGAPIIPDACKEAVLCEYVINHPTELVTMIFNKLSLKNITKFTNEDIDEIEYDNDLGEIQDLCESKKEKIIFPRAAKDQDNNWQFILNMEGRKFQSFRVHECLNGHEVSCSQTFFVKNTMSYSLECEEEFAKRKMVYLNLEKRVVETSYFEVPSCCSCFLKPR</sequence>
<evidence type="ECO:0000256" key="3">
    <source>
        <dbReference type="ARBA" id="ARBA00023180"/>
    </source>
</evidence>
<proteinExistence type="predicted"/>
<dbReference type="PANTHER" id="PTHR23199:SF12">
    <property type="entry name" value="NEUROTROPHIN 1-RELATED"/>
    <property type="match status" value="1"/>
</dbReference>
<evidence type="ECO:0000313" key="6">
    <source>
        <dbReference type="Proteomes" id="UP000838756"/>
    </source>
</evidence>
<keyword evidence="3" id="KW-0325">Glycoprotein</keyword>
<dbReference type="InterPro" id="IPR032104">
    <property type="entry name" value="Spaetzle"/>
</dbReference>
<dbReference type="OrthoDB" id="6899802at2759"/>
<dbReference type="Proteomes" id="UP000838756">
    <property type="component" value="Unassembled WGS sequence"/>
</dbReference>
<dbReference type="InterPro" id="IPR029034">
    <property type="entry name" value="Cystine-knot_cytokine"/>
</dbReference>
<comment type="caution">
    <text evidence="5">The sequence shown here is derived from an EMBL/GenBank/DDBJ whole genome shotgun (WGS) entry which is preliminary data.</text>
</comment>
<name>A0A8S4RX99_9NEOP</name>
<evidence type="ECO:0000256" key="2">
    <source>
        <dbReference type="ARBA" id="ARBA00023157"/>
    </source>
</evidence>
<evidence type="ECO:0000313" key="5">
    <source>
        <dbReference type="EMBL" id="CAH2241837.1"/>
    </source>
</evidence>
<dbReference type="GO" id="GO:0005615">
    <property type="term" value="C:extracellular space"/>
    <property type="evidence" value="ECO:0007669"/>
    <property type="project" value="UniProtKB-ARBA"/>
</dbReference>
<dbReference type="Gene3D" id="2.10.90.10">
    <property type="entry name" value="Cystine-knot cytokines"/>
    <property type="match status" value="1"/>
</dbReference>
<dbReference type="Pfam" id="PF16077">
    <property type="entry name" value="Spaetzle"/>
    <property type="match status" value="1"/>
</dbReference>